<feature type="transmembrane region" description="Helical" evidence="1">
    <location>
        <begin position="21"/>
        <end position="41"/>
    </location>
</feature>
<evidence type="ECO:0000313" key="2">
    <source>
        <dbReference type="EMBL" id="ORL67726.1"/>
    </source>
</evidence>
<keyword evidence="1" id="KW-0812">Transmembrane</keyword>
<name>A0A1X1A744_PSEPU</name>
<evidence type="ECO:0008006" key="4">
    <source>
        <dbReference type="Google" id="ProtNLM"/>
    </source>
</evidence>
<dbReference type="AlphaFoldDB" id="A0A1X1A744"/>
<evidence type="ECO:0000256" key="1">
    <source>
        <dbReference type="SAM" id="Phobius"/>
    </source>
</evidence>
<accession>A0A1X1A744</accession>
<reference evidence="2 3" key="1">
    <citation type="submission" date="2017-04" db="EMBL/GenBank/DDBJ databases">
        <title>Presence of VIM-2 positive Pseudomonas species in chickens and their surrounding environment.</title>
        <authorList>
            <person name="Zhang R."/>
        </authorList>
    </citation>
    <scope>NUCLEOTIDE SEQUENCE [LARGE SCALE GENOMIC DNA]</scope>
    <source>
        <strain evidence="2 3">DZ-C18</strain>
    </source>
</reference>
<proteinExistence type="predicted"/>
<dbReference type="EMBL" id="NBWC01000002">
    <property type="protein sequence ID" value="ORL67726.1"/>
    <property type="molecule type" value="Genomic_DNA"/>
</dbReference>
<dbReference type="OrthoDB" id="6887396at2"/>
<organism evidence="2 3">
    <name type="scientific">Pseudomonas putida</name>
    <name type="common">Arthrobacter siderocapsulatus</name>
    <dbReference type="NCBI Taxonomy" id="303"/>
    <lineage>
        <taxon>Bacteria</taxon>
        <taxon>Pseudomonadati</taxon>
        <taxon>Pseudomonadota</taxon>
        <taxon>Gammaproteobacteria</taxon>
        <taxon>Pseudomonadales</taxon>
        <taxon>Pseudomonadaceae</taxon>
        <taxon>Pseudomonas</taxon>
    </lineage>
</organism>
<dbReference type="RefSeq" id="WP_084853870.1">
    <property type="nucleotide sequence ID" value="NZ_NBWC01000002.1"/>
</dbReference>
<gene>
    <name evidence="2" type="ORF">B7H17_01310</name>
</gene>
<comment type="caution">
    <text evidence="2">The sequence shown here is derived from an EMBL/GenBank/DDBJ whole genome shotgun (WGS) entry which is preliminary data.</text>
</comment>
<dbReference type="Proteomes" id="UP000193675">
    <property type="component" value="Unassembled WGS sequence"/>
</dbReference>
<evidence type="ECO:0000313" key="3">
    <source>
        <dbReference type="Proteomes" id="UP000193675"/>
    </source>
</evidence>
<sequence>MMQWREHALVRQWREIPDERRMTIVITLWALALVALWQLAWVPGQARLQQAEQALAREQALAAHLQRVSAGPARAQEIVQALTPARLSERAQAAGVRIIGLEIRAQQVEVSLEGSPALVFAWLHSLEREGGRVREMQLQVIGEQLQARVGLELEET</sequence>
<keyword evidence="1" id="KW-0472">Membrane</keyword>
<keyword evidence="1" id="KW-1133">Transmembrane helix</keyword>
<protein>
    <recommendedName>
        <fullName evidence="4">Type II secretion system protein M</fullName>
    </recommendedName>
</protein>